<sequence length="175" mass="20086">MVQVNTQLTRQDFLRFNFSHFFSNLFIKILLGIFGFVAFMSLFGFIMIILTDNDNASPFEQLMPVLIILAIFGLICGSVYSQSNRNYTSTSTVHEPIVYTFSDTGMHIKGKSFESDLNWNIIHKVKETKELFLFYQNNMAANLVPKSAFTSQEQISALRELIASQPNLKHKLRKD</sequence>
<feature type="transmembrane region" description="Helical" evidence="1">
    <location>
        <begin position="62"/>
        <end position="80"/>
    </location>
</feature>
<gene>
    <name evidence="3" type="ORF">ACFSKP_03210</name>
</gene>
<keyword evidence="4" id="KW-1185">Reference proteome</keyword>
<dbReference type="Pfam" id="PF14317">
    <property type="entry name" value="YcxB"/>
    <property type="match status" value="1"/>
</dbReference>
<evidence type="ECO:0000256" key="1">
    <source>
        <dbReference type="SAM" id="Phobius"/>
    </source>
</evidence>
<feature type="domain" description="YcxB-like C-terminal" evidence="2">
    <location>
        <begin position="101"/>
        <end position="162"/>
    </location>
</feature>
<proteinExistence type="predicted"/>
<feature type="transmembrane region" description="Helical" evidence="1">
    <location>
        <begin position="25"/>
        <end position="50"/>
    </location>
</feature>
<dbReference type="InterPro" id="IPR025588">
    <property type="entry name" value="YcxB-like_C"/>
</dbReference>
<name>A0ABW5CTX1_9BACT</name>
<reference evidence="4" key="1">
    <citation type="journal article" date="2019" name="Int. J. Syst. Evol. Microbiol.">
        <title>The Global Catalogue of Microorganisms (GCM) 10K type strain sequencing project: providing services to taxonomists for standard genome sequencing and annotation.</title>
        <authorList>
            <consortium name="The Broad Institute Genomics Platform"/>
            <consortium name="The Broad Institute Genome Sequencing Center for Infectious Disease"/>
            <person name="Wu L."/>
            <person name="Ma J."/>
        </authorList>
    </citation>
    <scope>NUCLEOTIDE SEQUENCE [LARGE SCALE GENOMIC DNA]</scope>
    <source>
        <strain evidence="4">CGMCC 4.1782</strain>
    </source>
</reference>
<organism evidence="3 4">
    <name type="scientific">Pontibacter ruber</name>
    <dbReference type="NCBI Taxonomy" id="1343895"/>
    <lineage>
        <taxon>Bacteria</taxon>
        <taxon>Pseudomonadati</taxon>
        <taxon>Bacteroidota</taxon>
        <taxon>Cytophagia</taxon>
        <taxon>Cytophagales</taxon>
        <taxon>Hymenobacteraceae</taxon>
        <taxon>Pontibacter</taxon>
    </lineage>
</organism>
<dbReference type="Proteomes" id="UP001597374">
    <property type="component" value="Unassembled WGS sequence"/>
</dbReference>
<protein>
    <submittedName>
        <fullName evidence="3">YcxB family protein</fullName>
    </submittedName>
</protein>
<comment type="caution">
    <text evidence="3">The sequence shown here is derived from an EMBL/GenBank/DDBJ whole genome shotgun (WGS) entry which is preliminary data.</text>
</comment>
<dbReference type="RefSeq" id="WP_250429295.1">
    <property type="nucleotide sequence ID" value="NZ_JALPRR010000002.1"/>
</dbReference>
<evidence type="ECO:0000313" key="3">
    <source>
        <dbReference type="EMBL" id="MFD2245248.1"/>
    </source>
</evidence>
<evidence type="ECO:0000313" key="4">
    <source>
        <dbReference type="Proteomes" id="UP001597374"/>
    </source>
</evidence>
<dbReference type="EMBL" id="JBHUIM010000001">
    <property type="protein sequence ID" value="MFD2245248.1"/>
    <property type="molecule type" value="Genomic_DNA"/>
</dbReference>
<keyword evidence="1" id="KW-0812">Transmembrane</keyword>
<keyword evidence="1" id="KW-0472">Membrane</keyword>
<accession>A0ABW5CTX1</accession>
<keyword evidence="1" id="KW-1133">Transmembrane helix</keyword>
<evidence type="ECO:0000259" key="2">
    <source>
        <dbReference type="Pfam" id="PF14317"/>
    </source>
</evidence>